<organism evidence="2 3">
    <name type="scientific">Puccinia graminis f. sp. tritici (strain CRL 75-36-700-3 / race SCCL)</name>
    <name type="common">Black stem rust fungus</name>
    <dbReference type="NCBI Taxonomy" id="418459"/>
    <lineage>
        <taxon>Eukaryota</taxon>
        <taxon>Fungi</taxon>
        <taxon>Dikarya</taxon>
        <taxon>Basidiomycota</taxon>
        <taxon>Pucciniomycotina</taxon>
        <taxon>Pucciniomycetes</taxon>
        <taxon>Pucciniales</taxon>
        <taxon>Pucciniaceae</taxon>
        <taxon>Puccinia</taxon>
    </lineage>
</organism>
<dbReference type="AlphaFoldDB" id="E3L7Q1"/>
<gene>
    <name evidence="2" type="ORF">PGTG_18708</name>
</gene>
<protein>
    <submittedName>
        <fullName evidence="2">Uncharacterized protein</fullName>
    </submittedName>
</protein>
<dbReference type="GeneID" id="10538735"/>
<dbReference type="OrthoDB" id="10340850at2759"/>
<dbReference type="VEuPathDB" id="FungiDB:PGTG_18708"/>
<evidence type="ECO:0000313" key="3">
    <source>
        <dbReference type="Proteomes" id="UP000008783"/>
    </source>
</evidence>
<dbReference type="RefSeq" id="XP_003336995.1">
    <property type="nucleotide sequence ID" value="XM_003336947.1"/>
</dbReference>
<feature type="transmembrane region" description="Helical" evidence="1">
    <location>
        <begin position="171"/>
        <end position="192"/>
    </location>
</feature>
<keyword evidence="1" id="KW-0812">Transmembrane</keyword>
<evidence type="ECO:0000313" key="2">
    <source>
        <dbReference type="EMBL" id="EFP92576.1"/>
    </source>
</evidence>
<proteinExistence type="predicted"/>
<sequence>MASGRPTHKHSPRVSSPLAILTAARKRTRRSMLAAPKSKPKSFLLDAVNSPKLTATATHSYRLTLTGLAFLKDSQTPPLDTHHRAVRMAIHHRAAPDVASVAASLKRRRAVDDDQGPPQKRSKTLHSRFPFCCIFLHLYSFDHAMEIRLFSYNRPGSQHKFCRNDGLSLSSLGQTIFFRFAFIVGIMLVEYYI</sequence>
<dbReference type="EMBL" id="DS178367">
    <property type="protein sequence ID" value="EFP92576.1"/>
    <property type="molecule type" value="Genomic_DNA"/>
</dbReference>
<dbReference type="KEGG" id="pgr:PGTG_18708"/>
<keyword evidence="1" id="KW-1133">Transmembrane helix</keyword>
<dbReference type="InParanoid" id="E3L7Q1"/>
<keyword evidence="3" id="KW-1185">Reference proteome</keyword>
<dbReference type="Proteomes" id="UP000008783">
    <property type="component" value="Unassembled WGS sequence"/>
</dbReference>
<accession>E3L7Q1</accession>
<dbReference type="HOGENOM" id="CLU_1409424_0_0_1"/>
<name>E3L7Q1_PUCGT</name>
<keyword evidence="1" id="KW-0472">Membrane</keyword>
<evidence type="ECO:0000256" key="1">
    <source>
        <dbReference type="SAM" id="Phobius"/>
    </source>
</evidence>
<reference key="1">
    <citation type="submission" date="2007-01" db="EMBL/GenBank/DDBJ databases">
        <title>The Genome Sequence of Puccinia graminis f. sp. tritici Strain CRL 75-36-700-3.</title>
        <authorList>
            <consortium name="The Broad Institute Genome Sequencing Platform"/>
            <person name="Birren B."/>
            <person name="Lander E."/>
            <person name="Galagan J."/>
            <person name="Nusbaum C."/>
            <person name="Devon K."/>
            <person name="Cuomo C."/>
            <person name="Jaffe D."/>
            <person name="Butler J."/>
            <person name="Alvarez P."/>
            <person name="Gnerre S."/>
            <person name="Grabherr M."/>
            <person name="Mauceli E."/>
            <person name="Brockman W."/>
            <person name="Young S."/>
            <person name="LaButti K."/>
            <person name="Sykes S."/>
            <person name="DeCaprio D."/>
            <person name="Crawford M."/>
            <person name="Koehrsen M."/>
            <person name="Engels R."/>
            <person name="Montgomery P."/>
            <person name="Pearson M."/>
            <person name="Howarth C."/>
            <person name="Larson L."/>
            <person name="White J."/>
            <person name="Zeng Q."/>
            <person name="Kodira C."/>
            <person name="Yandava C."/>
            <person name="Alvarado L."/>
            <person name="O'Leary S."/>
            <person name="Szabo L."/>
            <person name="Dean R."/>
            <person name="Schein J."/>
        </authorList>
    </citation>
    <scope>NUCLEOTIDE SEQUENCE</scope>
    <source>
        <strain>CRL 75-36-700-3</strain>
    </source>
</reference>
<reference evidence="3" key="2">
    <citation type="journal article" date="2011" name="Proc. Natl. Acad. Sci. U.S.A.">
        <title>Obligate biotrophy features unraveled by the genomic analysis of rust fungi.</title>
        <authorList>
            <person name="Duplessis S."/>
            <person name="Cuomo C.A."/>
            <person name="Lin Y.-C."/>
            <person name="Aerts A."/>
            <person name="Tisserant E."/>
            <person name="Veneault-Fourrey C."/>
            <person name="Joly D.L."/>
            <person name="Hacquard S."/>
            <person name="Amselem J."/>
            <person name="Cantarel B.L."/>
            <person name="Chiu R."/>
            <person name="Coutinho P.M."/>
            <person name="Feau N."/>
            <person name="Field M."/>
            <person name="Frey P."/>
            <person name="Gelhaye E."/>
            <person name="Goldberg J."/>
            <person name="Grabherr M.G."/>
            <person name="Kodira C.D."/>
            <person name="Kohler A."/>
            <person name="Kuees U."/>
            <person name="Lindquist E.A."/>
            <person name="Lucas S.M."/>
            <person name="Mago R."/>
            <person name="Mauceli E."/>
            <person name="Morin E."/>
            <person name="Murat C."/>
            <person name="Pangilinan J.L."/>
            <person name="Park R."/>
            <person name="Pearson M."/>
            <person name="Quesneville H."/>
            <person name="Rouhier N."/>
            <person name="Sakthikumar S."/>
            <person name="Salamov A.A."/>
            <person name="Schmutz J."/>
            <person name="Selles B."/>
            <person name="Shapiro H."/>
            <person name="Tanguay P."/>
            <person name="Tuskan G.A."/>
            <person name="Henrissat B."/>
            <person name="Van de Peer Y."/>
            <person name="Rouze P."/>
            <person name="Ellis J.G."/>
            <person name="Dodds P.N."/>
            <person name="Schein J.E."/>
            <person name="Zhong S."/>
            <person name="Hamelin R.C."/>
            <person name="Grigoriev I.V."/>
            <person name="Szabo L.J."/>
            <person name="Martin F."/>
        </authorList>
    </citation>
    <scope>NUCLEOTIDE SEQUENCE [LARGE SCALE GENOMIC DNA]</scope>
    <source>
        <strain evidence="3">CRL 75-36-700-3 / race SCCL</strain>
    </source>
</reference>